<evidence type="ECO:0008006" key="3">
    <source>
        <dbReference type="Google" id="ProtNLM"/>
    </source>
</evidence>
<reference evidence="1" key="1">
    <citation type="journal article" date="2023" name="Mol. Phylogenet. Evol.">
        <title>Genome-scale phylogeny and comparative genomics of the fungal order Sordariales.</title>
        <authorList>
            <person name="Hensen N."/>
            <person name="Bonometti L."/>
            <person name="Westerberg I."/>
            <person name="Brannstrom I.O."/>
            <person name="Guillou S."/>
            <person name="Cros-Aarteil S."/>
            <person name="Calhoun S."/>
            <person name="Haridas S."/>
            <person name="Kuo A."/>
            <person name="Mondo S."/>
            <person name="Pangilinan J."/>
            <person name="Riley R."/>
            <person name="LaButti K."/>
            <person name="Andreopoulos B."/>
            <person name="Lipzen A."/>
            <person name="Chen C."/>
            <person name="Yan M."/>
            <person name="Daum C."/>
            <person name="Ng V."/>
            <person name="Clum A."/>
            <person name="Steindorff A."/>
            <person name="Ohm R.A."/>
            <person name="Martin F."/>
            <person name="Silar P."/>
            <person name="Natvig D.O."/>
            <person name="Lalanne C."/>
            <person name="Gautier V."/>
            <person name="Ament-Velasquez S.L."/>
            <person name="Kruys A."/>
            <person name="Hutchinson M.I."/>
            <person name="Powell A.J."/>
            <person name="Barry K."/>
            <person name="Miller A.N."/>
            <person name="Grigoriev I.V."/>
            <person name="Debuchy R."/>
            <person name="Gladieux P."/>
            <person name="Hiltunen Thoren M."/>
            <person name="Johannesson H."/>
        </authorList>
    </citation>
    <scope>NUCLEOTIDE SEQUENCE</scope>
    <source>
        <strain evidence="1">CBS 232.78</strain>
    </source>
</reference>
<proteinExistence type="predicted"/>
<dbReference type="AlphaFoldDB" id="A0AAE0KKB0"/>
<sequence length="513" mass="58122">MRSLTHRNLHYHHSVLQHLSFTIKSLPRSPPVLHKETTTKAKMDDNSQRICRFFIDDSNMWLEAKKFAALTKKLKDTSSDPRLRIDLGKLVNVISKGRLVGGSYLFGSRPPPNDSVWDAAKNRNFDVHVFDRSGSGNEKEVDNAMSTKMTAIATDIGTRARYKVGGGPEEQANTVFVVITGDRDMRPPVLEVLENMVHVELWAWESGLSKEFPKLANQQGHLSIEHLDSIYDKITFSNFRSTRKASMIDAARALVLSGFGEADLKTRKGLESSVCQKLLGLYRVFFVLWSKTSKDLIVEFPTAEKTEDFENIIQKTRVMFGQLTVVSAAEYFNQDVGTKLGLEDTGNMYGSYIKDVDGPEALVKAAQEEEKTEAKGDKQASFEKSNAGYIYSGKDEAGSHCNSNDNDGWEQVRKDHGPRHRREVAHTQRCKDGIHCWAASNCAYNHSEDERRLFQSHTKTDFRYWKSKSCNNPWQHGSKDCSYAHGEEDAWCIHCRCQGHLFTTCPYVYRGRA</sequence>
<reference evidence="1" key="2">
    <citation type="submission" date="2023-06" db="EMBL/GenBank/DDBJ databases">
        <authorList>
            <consortium name="Lawrence Berkeley National Laboratory"/>
            <person name="Haridas S."/>
            <person name="Hensen N."/>
            <person name="Bonometti L."/>
            <person name="Westerberg I."/>
            <person name="Brannstrom I.O."/>
            <person name="Guillou S."/>
            <person name="Cros-Aarteil S."/>
            <person name="Calhoun S."/>
            <person name="Kuo A."/>
            <person name="Mondo S."/>
            <person name="Pangilinan J."/>
            <person name="Riley R."/>
            <person name="LaButti K."/>
            <person name="Andreopoulos B."/>
            <person name="Lipzen A."/>
            <person name="Chen C."/>
            <person name="Yanf M."/>
            <person name="Daum C."/>
            <person name="Ng V."/>
            <person name="Clum A."/>
            <person name="Steindorff A."/>
            <person name="Ohm R."/>
            <person name="Martin F."/>
            <person name="Silar P."/>
            <person name="Natvig D."/>
            <person name="Lalanne C."/>
            <person name="Gautier V."/>
            <person name="Ament-velasquez S.L."/>
            <person name="Kruys A."/>
            <person name="Hutchinson M.I."/>
            <person name="Powell A.J."/>
            <person name="Barry K."/>
            <person name="Miller A.N."/>
            <person name="Grigoriev I.V."/>
            <person name="Debuchy R."/>
            <person name="Gladieux P."/>
            <person name="Thoren M.H."/>
            <person name="Johannesson H."/>
        </authorList>
    </citation>
    <scope>NUCLEOTIDE SEQUENCE</scope>
    <source>
        <strain evidence="1">CBS 232.78</strain>
    </source>
</reference>
<organism evidence="1 2">
    <name type="scientific">Podospora didyma</name>
    <dbReference type="NCBI Taxonomy" id="330526"/>
    <lineage>
        <taxon>Eukaryota</taxon>
        <taxon>Fungi</taxon>
        <taxon>Dikarya</taxon>
        <taxon>Ascomycota</taxon>
        <taxon>Pezizomycotina</taxon>
        <taxon>Sordariomycetes</taxon>
        <taxon>Sordariomycetidae</taxon>
        <taxon>Sordariales</taxon>
        <taxon>Podosporaceae</taxon>
        <taxon>Podospora</taxon>
    </lineage>
</organism>
<dbReference type="EMBL" id="JAULSW010000006">
    <property type="protein sequence ID" value="KAK3378079.1"/>
    <property type="molecule type" value="Genomic_DNA"/>
</dbReference>
<keyword evidence="2" id="KW-1185">Reference proteome</keyword>
<name>A0AAE0KKB0_9PEZI</name>
<gene>
    <name evidence="1" type="ORF">B0H63DRAFT_478831</name>
</gene>
<evidence type="ECO:0000313" key="2">
    <source>
        <dbReference type="Proteomes" id="UP001285441"/>
    </source>
</evidence>
<protein>
    <recommendedName>
        <fullName evidence="3">NYN domain-containing protein</fullName>
    </recommendedName>
</protein>
<dbReference type="Gene3D" id="3.40.50.1010">
    <property type="entry name" value="5'-nuclease"/>
    <property type="match status" value="1"/>
</dbReference>
<dbReference type="Proteomes" id="UP001285441">
    <property type="component" value="Unassembled WGS sequence"/>
</dbReference>
<accession>A0AAE0KKB0</accession>
<evidence type="ECO:0000313" key="1">
    <source>
        <dbReference type="EMBL" id="KAK3378079.1"/>
    </source>
</evidence>
<comment type="caution">
    <text evidence="1">The sequence shown here is derived from an EMBL/GenBank/DDBJ whole genome shotgun (WGS) entry which is preliminary data.</text>
</comment>